<proteinExistence type="predicted"/>
<feature type="compositionally biased region" description="Polar residues" evidence="1">
    <location>
        <begin position="1"/>
        <end position="17"/>
    </location>
</feature>
<name>A0A8S5LPU3_9CAUD</name>
<evidence type="ECO:0000313" key="2">
    <source>
        <dbReference type="EMBL" id="DAD71859.1"/>
    </source>
</evidence>
<organism evidence="2">
    <name type="scientific">Siphoviridae sp. ctoiW10</name>
    <dbReference type="NCBI Taxonomy" id="2827592"/>
    <lineage>
        <taxon>Viruses</taxon>
        <taxon>Duplodnaviria</taxon>
        <taxon>Heunggongvirae</taxon>
        <taxon>Uroviricota</taxon>
        <taxon>Caudoviricetes</taxon>
    </lineage>
</organism>
<dbReference type="EMBL" id="BK015888">
    <property type="protein sequence ID" value="DAD71859.1"/>
    <property type="molecule type" value="Genomic_DNA"/>
</dbReference>
<feature type="compositionally biased region" description="Polar residues" evidence="1">
    <location>
        <begin position="68"/>
        <end position="79"/>
    </location>
</feature>
<feature type="region of interest" description="Disordered" evidence="1">
    <location>
        <begin position="1"/>
        <end position="79"/>
    </location>
</feature>
<accession>A0A8S5LPU3</accession>
<protein>
    <submittedName>
        <fullName evidence="2">Uncharacterized protein</fullName>
    </submittedName>
</protein>
<feature type="compositionally biased region" description="Polar residues" evidence="1">
    <location>
        <begin position="29"/>
        <end position="44"/>
    </location>
</feature>
<reference evidence="2" key="1">
    <citation type="journal article" date="2021" name="Proc. Natl. Acad. Sci. U.S.A.">
        <title>A Catalog of Tens of Thousands of Viruses from Human Metagenomes Reveals Hidden Associations with Chronic Diseases.</title>
        <authorList>
            <person name="Tisza M.J."/>
            <person name="Buck C.B."/>
        </authorList>
    </citation>
    <scope>NUCLEOTIDE SEQUENCE</scope>
    <source>
        <strain evidence="2">CtoiW10</strain>
    </source>
</reference>
<evidence type="ECO:0000256" key="1">
    <source>
        <dbReference type="SAM" id="MobiDB-lite"/>
    </source>
</evidence>
<sequence>MANKHSTLTPEGCTVSTDGIPPDTEEQVAGQSSDLSPNKHSTLTPDGCAVPAAEQPPDTEKPAAVQGTELTPNKNSTLTPETCFKPMVMDIQDVVLNVTDGEGRVYQEKTVVPSGVQQIVTPDANYAALSRVIVEAIPSDYGKITYSGDEITVT</sequence>